<accession>A0A813I3G0</accession>
<organism evidence="1 2">
    <name type="scientific">Polarella glacialis</name>
    <name type="common">Dinoflagellate</name>
    <dbReference type="NCBI Taxonomy" id="89957"/>
    <lineage>
        <taxon>Eukaryota</taxon>
        <taxon>Sar</taxon>
        <taxon>Alveolata</taxon>
        <taxon>Dinophyceae</taxon>
        <taxon>Suessiales</taxon>
        <taxon>Suessiaceae</taxon>
        <taxon>Polarella</taxon>
    </lineage>
</organism>
<protein>
    <submittedName>
        <fullName evidence="1">Uncharacterized protein</fullName>
    </submittedName>
</protein>
<reference evidence="1" key="1">
    <citation type="submission" date="2021-02" db="EMBL/GenBank/DDBJ databases">
        <authorList>
            <person name="Dougan E. K."/>
            <person name="Rhodes N."/>
            <person name="Thang M."/>
            <person name="Chan C."/>
        </authorList>
    </citation>
    <scope>NUCLEOTIDE SEQUENCE</scope>
</reference>
<feature type="non-terminal residue" evidence="1">
    <location>
        <position position="1"/>
    </location>
</feature>
<dbReference type="EMBL" id="CAJNNW010002588">
    <property type="protein sequence ID" value="CAE8644456.1"/>
    <property type="molecule type" value="Genomic_DNA"/>
</dbReference>
<feature type="non-terminal residue" evidence="1">
    <location>
        <position position="95"/>
    </location>
</feature>
<evidence type="ECO:0000313" key="2">
    <source>
        <dbReference type="Proteomes" id="UP000626109"/>
    </source>
</evidence>
<proteinExistence type="predicted"/>
<name>A0A813I3G0_POLGL</name>
<comment type="caution">
    <text evidence="1">The sequence shown here is derived from an EMBL/GenBank/DDBJ whole genome shotgun (WGS) entry which is preliminary data.</text>
</comment>
<sequence>SGFWKGSMRTVVCPHLLGDWGGPAPSVQQAPSSILSRRKRKKREEAVEAAIARTKGKTGTTGEEAVTAGGARARVAGILLDRVGVGEVLWSELVV</sequence>
<evidence type="ECO:0000313" key="1">
    <source>
        <dbReference type="EMBL" id="CAE8644456.1"/>
    </source>
</evidence>
<dbReference type="AlphaFoldDB" id="A0A813I3G0"/>
<dbReference type="Proteomes" id="UP000626109">
    <property type="component" value="Unassembled WGS sequence"/>
</dbReference>
<gene>
    <name evidence="1" type="ORF">PGLA2088_LOCUS3071</name>
</gene>